<keyword evidence="3" id="KW-0804">Transcription</keyword>
<dbReference type="Pfam" id="PF00356">
    <property type="entry name" value="LacI"/>
    <property type="match status" value="1"/>
</dbReference>
<dbReference type="InterPro" id="IPR000843">
    <property type="entry name" value="HTH_LacI"/>
</dbReference>
<dbReference type="CDD" id="cd01392">
    <property type="entry name" value="HTH_LacI"/>
    <property type="match status" value="1"/>
</dbReference>
<dbReference type="PANTHER" id="PTHR30146:SF155">
    <property type="entry name" value="ALANINE RACEMASE"/>
    <property type="match status" value="1"/>
</dbReference>
<dbReference type="Pfam" id="PF13377">
    <property type="entry name" value="Peripla_BP_3"/>
    <property type="match status" value="1"/>
</dbReference>
<dbReference type="InterPro" id="IPR010982">
    <property type="entry name" value="Lambda_DNA-bd_dom_sf"/>
</dbReference>
<keyword evidence="6" id="KW-1185">Reference proteome</keyword>
<dbReference type="InterPro" id="IPR046335">
    <property type="entry name" value="LacI/GalR-like_sensor"/>
</dbReference>
<evidence type="ECO:0000259" key="4">
    <source>
        <dbReference type="PROSITE" id="PS50932"/>
    </source>
</evidence>
<evidence type="ECO:0000256" key="1">
    <source>
        <dbReference type="ARBA" id="ARBA00023015"/>
    </source>
</evidence>
<reference evidence="5" key="1">
    <citation type="submission" date="2021-01" db="EMBL/GenBank/DDBJ databases">
        <title>Whole genome shotgun sequence of Dactylosporangium siamense NBRC 106093.</title>
        <authorList>
            <person name="Komaki H."/>
            <person name="Tamura T."/>
        </authorList>
    </citation>
    <scope>NUCLEOTIDE SEQUENCE</scope>
    <source>
        <strain evidence="5">NBRC 106093</strain>
    </source>
</reference>
<dbReference type="SUPFAM" id="SSF53822">
    <property type="entry name" value="Periplasmic binding protein-like I"/>
    <property type="match status" value="1"/>
</dbReference>
<dbReference type="GO" id="GO:0000976">
    <property type="term" value="F:transcription cis-regulatory region binding"/>
    <property type="evidence" value="ECO:0007669"/>
    <property type="project" value="TreeGrafter"/>
</dbReference>
<evidence type="ECO:0000256" key="2">
    <source>
        <dbReference type="ARBA" id="ARBA00023125"/>
    </source>
</evidence>
<evidence type="ECO:0000313" key="6">
    <source>
        <dbReference type="Proteomes" id="UP000660611"/>
    </source>
</evidence>
<protein>
    <submittedName>
        <fullName evidence="5">LacI family transcriptional regulator</fullName>
    </submittedName>
</protein>
<name>A0A919PF05_9ACTN</name>
<dbReference type="SMART" id="SM00354">
    <property type="entry name" value="HTH_LACI"/>
    <property type="match status" value="1"/>
</dbReference>
<dbReference type="Proteomes" id="UP000660611">
    <property type="component" value="Unassembled WGS sequence"/>
</dbReference>
<accession>A0A919PF05</accession>
<comment type="caution">
    <text evidence="5">The sequence shown here is derived from an EMBL/GenBank/DDBJ whole genome shotgun (WGS) entry which is preliminary data.</text>
</comment>
<keyword evidence="2" id="KW-0238">DNA-binding</keyword>
<dbReference type="PROSITE" id="PS50932">
    <property type="entry name" value="HTH_LACI_2"/>
    <property type="match status" value="1"/>
</dbReference>
<dbReference type="AlphaFoldDB" id="A0A919PF05"/>
<evidence type="ECO:0000256" key="3">
    <source>
        <dbReference type="ARBA" id="ARBA00023163"/>
    </source>
</evidence>
<keyword evidence="1" id="KW-0805">Transcription regulation</keyword>
<evidence type="ECO:0000313" key="5">
    <source>
        <dbReference type="EMBL" id="GIG42349.1"/>
    </source>
</evidence>
<sequence>MAAAAKDTGAEAAGQARVTIRQVAVHAGVSEAAVSYALNNRPGVSEQTRARVLAAARDLGWAPNIAARSLGTARANAVGLVLVRPPRVMIVDSWFTQMLSGVEAELNRNDIALVLHLVDRIDDTIDVYRKWWAGRHVDGVILTDLRKDDPRLDALVEIGLPAAVIGGKPGLVGCSTVDADVSGTARAIVGYLRALGHRTIARVAGTEELFHTGQRDAAYLDALDHSGLDRSRYRVVYTNYSAVDGMRAMRELMSGAEPPTAVVFDNDVMAAASLKVAHEMGLAVPEDVSVVAWDDSDLCQITVPAITAVQQTPAHQAELAARALLATINGGEISHVTMQPGILTARQSTRPLRAGRSA</sequence>
<dbReference type="SUPFAM" id="SSF47413">
    <property type="entry name" value="lambda repressor-like DNA-binding domains"/>
    <property type="match status" value="1"/>
</dbReference>
<proteinExistence type="predicted"/>
<dbReference type="GO" id="GO:0003700">
    <property type="term" value="F:DNA-binding transcription factor activity"/>
    <property type="evidence" value="ECO:0007669"/>
    <property type="project" value="TreeGrafter"/>
</dbReference>
<dbReference type="CDD" id="cd06267">
    <property type="entry name" value="PBP1_LacI_sugar_binding-like"/>
    <property type="match status" value="1"/>
</dbReference>
<dbReference type="Gene3D" id="3.40.50.2300">
    <property type="match status" value="2"/>
</dbReference>
<feature type="domain" description="HTH lacI-type" evidence="4">
    <location>
        <begin position="18"/>
        <end position="72"/>
    </location>
</feature>
<dbReference type="Gene3D" id="1.10.260.40">
    <property type="entry name" value="lambda repressor-like DNA-binding domains"/>
    <property type="match status" value="1"/>
</dbReference>
<organism evidence="5 6">
    <name type="scientific">Dactylosporangium siamense</name>
    <dbReference type="NCBI Taxonomy" id="685454"/>
    <lineage>
        <taxon>Bacteria</taxon>
        <taxon>Bacillati</taxon>
        <taxon>Actinomycetota</taxon>
        <taxon>Actinomycetes</taxon>
        <taxon>Micromonosporales</taxon>
        <taxon>Micromonosporaceae</taxon>
        <taxon>Dactylosporangium</taxon>
    </lineage>
</organism>
<dbReference type="RefSeq" id="WP_203844242.1">
    <property type="nucleotide sequence ID" value="NZ_BAAAVW010000005.1"/>
</dbReference>
<dbReference type="EMBL" id="BONQ01000014">
    <property type="protein sequence ID" value="GIG42349.1"/>
    <property type="molecule type" value="Genomic_DNA"/>
</dbReference>
<dbReference type="PANTHER" id="PTHR30146">
    <property type="entry name" value="LACI-RELATED TRANSCRIPTIONAL REPRESSOR"/>
    <property type="match status" value="1"/>
</dbReference>
<dbReference type="InterPro" id="IPR028082">
    <property type="entry name" value="Peripla_BP_I"/>
</dbReference>
<gene>
    <name evidence="5" type="ORF">Dsi01nite_003900</name>
</gene>